<keyword evidence="2" id="KW-0732">Signal</keyword>
<name>A0A286DRY1_9GAMM</name>
<feature type="signal peptide" evidence="2">
    <location>
        <begin position="1"/>
        <end position="22"/>
    </location>
</feature>
<organism evidence="3 4">
    <name type="scientific">Candidatus Pantoea floridensis</name>
    <dbReference type="NCBI Taxonomy" id="1938870"/>
    <lineage>
        <taxon>Bacteria</taxon>
        <taxon>Pseudomonadati</taxon>
        <taxon>Pseudomonadota</taxon>
        <taxon>Gammaproteobacteria</taxon>
        <taxon>Enterobacterales</taxon>
        <taxon>Erwiniaceae</taxon>
        <taxon>Pantoea</taxon>
    </lineage>
</organism>
<dbReference type="RefSeq" id="WP_097098529.1">
    <property type="nucleotide sequence ID" value="NZ_OCMY01000004.1"/>
</dbReference>
<feature type="chain" id="PRO_5013013049" evidence="2">
    <location>
        <begin position="23"/>
        <end position="188"/>
    </location>
</feature>
<gene>
    <name evidence="3" type="ORF">SAMN06273570_5124</name>
</gene>
<evidence type="ECO:0000256" key="1">
    <source>
        <dbReference type="SAM" id="MobiDB-lite"/>
    </source>
</evidence>
<accession>A0A286DRY1</accession>
<dbReference type="EMBL" id="OCMY01000004">
    <property type="protein sequence ID" value="SOD61418.1"/>
    <property type="molecule type" value="Genomic_DNA"/>
</dbReference>
<evidence type="ECO:0000313" key="3">
    <source>
        <dbReference type="EMBL" id="SOD61418.1"/>
    </source>
</evidence>
<dbReference type="NCBIfam" id="TIGR03021">
    <property type="entry name" value="pilP_fam"/>
    <property type="match status" value="1"/>
</dbReference>
<proteinExistence type="predicted"/>
<reference evidence="4" key="1">
    <citation type="submission" date="2017-09" db="EMBL/GenBank/DDBJ databases">
        <authorList>
            <person name="Varghese N."/>
            <person name="Submissions S."/>
        </authorList>
    </citation>
    <scope>NUCLEOTIDE SEQUENCE [LARGE SCALE GENOMIC DNA]</scope>
    <source>
        <strain evidence="4">JKS000234</strain>
    </source>
</reference>
<sequence>MQRNKWRYLLLPALISGQMAVAAPAAPDGLSPQGVARNEAPSSGLAPAATVVVTDTGGRDNSMGRLEDIQAKTLLYEAQLAQAKAFNELQKNGYDAVLGGPFNPQPAAPVKDNADAKPAQESKAPPLIVEISGGQQLSATLRLDGGNEVRVQAGSRIPGTGWTVTKITFSEVTVSSAGGGLVSLAFAG</sequence>
<dbReference type="AlphaFoldDB" id="A0A286DRY1"/>
<protein>
    <submittedName>
        <fullName evidence="3">Type IV pilus biogenesis protein PilP</fullName>
    </submittedName>
</protein>
<keyword evidence="4" id="KW-1185">Reference proteome</keyword>
<dbReference type="InterPro" id="IPR022753">
    <property type="entry name" value="T4SS_pilus_biogen_PilP"/>
</dbReference>
<dbReference type="OrthoDB" id="6496093at2"/>
<evidence type="ECO:0000256" key="2">
    <source>
        <dbReference type="SAM" id="SignalP"/>
    </source>
</evidence>
<evidence type="ECO:0000313" key="4">
    <source>
        <dbReference type="Proteomes" id="UP000219271"/>
    </source>
</evidence>
<dbReference type="Proteomes" id="UP000219271">
    <property type="component" value="Unassembled WGS sequence"/>
</dbReference>
<feature type="region of interest" description="Disordered" evidence="1">
    <location>
        <begin position="103"/>
        <end position="122"/>
    </location>
</feature>